<feature type="region of interest" description="Disordered" evidence="1">
    <location>
        <begin position="1"/>
        <end position="29"/>
    </location>
</feature>
<evidence type="ECO:0000313" key="3">
    <source>
        <dbReference type="Proteomes" id="UP001634007"/>
    </source>
</evidence>
<name>A0ABD3KM31_EUCGL</name>
<reference evidence="2 3" key="1">
    <citation type="submission" date="2024-11" db="EMBL/GenBank/DDBJ databases">
        <title>Chromosome-level genome assembly of Eucalyptus globulus Labill. provides insights into its genome evolution.</title>
        <authorList>
            <person name="Li X."/>
        </authorList>
    </citation>
    <scope>NUCLEOTIDE SEQUENCE [LARGE SCALE GENOMIC DNA]</scope>
    <source>
        <strain evidence="2">CL2024</strain>
        <tissue evidence="2">Fresh tender leaves</tissue>
    </source>
</reference>
<accession>A0ABD3KM31</accession>
<gene>
    <name evidence="2" type="ORF">ACJRO7_020063</name>
</gene>
<evidence type="ECO:0000313" key="2">
    <source>
        <dbReference type="EMBL" id="KAL3738622.1"/>
    </source>
</evidence>
<dbReference type="Proteomes" id="UP001634007">
    <property type="component" value="Unassembled WGS sequence"/>
</dbReference>
<evidence type="ECO:0000256" key="1">
    <source>
        <dbReference type="SAM" id="MobiDB-lite"/>
    </source>
</evidence>
<organism evidence="2 3">
    <name type="scientific">Eucalyptus globulus</name>
    <name type="common">Tasmanian blue gum</name>
    <dbReference type="NCBI Taxonomy" id="34317"/>
    <lineage>
        <taxon>Eukaryota</taxon>
        <taxon>Viridiplantae</taxon>
        <taxon>Streptophyta</taxon>
        <taxon>Embryophyta</taxon>
        <taxon>Tracheophyta</taxon>
        <taxon>Spermatophyta</taxon>
        <taxon>Magnoliopsida</taxon>
        <taxon>eudicotyledons</taxon>
        <taxon>Gunneridae</taxon>
        <taxon>Pentapetalae</taxon>
        <taxon>rosids</taxon>
        <taxon>malvids</taxon>
        <taxon>Myrtales</taxon>
        <taxon>Myrtaceae</taxon>
        <taxon>Myrtoideae</taxon>
        <taxon>Eucalypteae</taxon>
        <taxon>Eucalyptus</taxon>
    </lineage>
</organism>
<comment type="caution">
    <text evidence="2">The sequence shown here is derived from an EMBL/GenBank/DDBJ whole genome shotgun (WGS) entry which is preliminary data.</text>
</comment>
<keyword evidence="3" id="KW-1185">Reference proteome</keyword>
<proteinExistence type="predicted"/>
<sequence>MIAAKQRGNVNPRSERDLNAIQGCSNAKERTRPALRTMVVGQRNGRESNMSSSKEGLLPLFSRTLFDLAFTKCTPFLTLQRGRGDGWRVEEEAGVEACEVDQAEFSGDEEKGLQGCVGERLS</sequence>
<dbReference type="AlphaFoldDB" id="A0ABD3KM31"/>
<dbReference type="EMBL" id="JBJKBG010000005">
    <property type="protein sequence ID" value="KAL3738622.1"/>
    <property type="molecule type" value="Genomic_DNA"/>
</dbReference>
<protein>
    <submittedName>
        <fullName evidence="2">Uncharacterized protein</fullName>
    </submittedName>
</protein>